<keyword evidence="3" id="KW-1185">Reference proteome</keyword>
<dbReference type="EMBL" id="BAAAZO010000009">
    <property type="protein sequence ID" value="GAA3622980.1"/>
    <property type="molecule type" value="Genomic_DNA"/>
</dbReference>
<gene>
    <name evidence="2" type="ORF">GCM10022223_44960</name>
</gene>
<accession>A0ABP7A111</accession>
<evidence type="ECO:0000313" key="2">
    <source>
        <dbReference type="EMBL" id="GAA3622980.1"/>
    </source>
</evidence>
<name>A0ABP7A111_9ACTN</name>
<dbReference type="Proteomes" id="UP001501074">
    <property type="component" value="Unassembled WGS sequence"/>
</dbReference>
<sequence>MTYDVGYDDSTAWDSGQIRDRMPIIATLQDEVLGVSDLVKTRGRIYRGEMISGDITRELDRSFGEQNEMMLKFGQLLGLSVGLQGDRLGVVDAVQASAEDSNTQTAGSWNTSGGRY</sequence>
<reference evidence="3" key="1">
    <citation type="journal article" date="2019" name="Int. J. Syst. Evol. Microbiol.">
        <title>The Global Catalogue of Microorganisms (GCM) 10K type strain sequencing project: providing services to taxonomists for standard genome sequencing and annotation.</title>
        <authorList>
            <consortium name="The Broad Institute Genomics Platform"/>
            <consortium name="The Broad Institute Genome Sequencing Center for Infectious Disease"/>
            <person name="Wu L."/>
            <person name="Ma J."/>
        </authorList>
    </citation>
    <scope>NUCLEOTIDE SEQUENCE [LARGE SCALE GENOMIC DNA]</scope>
    <source>
        <strain evidence="3">JCM 16902</strain>
    </source>
</reference>
<feature type="region of interest" description="Disordered" evidence="1">
    <location>
        <begin position="97"/>
        <end position="116"/>
    </location>
</feature>
<organism evidence="2 3">
    <name type="scientific">Kineosporia mesophila</name>
    <dbReference type="NCBI Taxonomy" id="566012"/>
    <lineage>
        <taxon>Bacteria</taxon>
        <taxon>Bacillati</taxon>
        <taxon>Actinomycetota</taxon>
        <taxon>Actinomycetes</taxon>
        <taxon>Kineosporiales</taxon>
        <taxon>Kineosporiaceae</taxon>
        <taxon>Kineosporia</taxon>
    </lineage>
</organism>
<protein>
    <submittedName>
        <fullName evidence="2">Uncharacterized protein</fullName>
    </submittedName>
</protein>
<dbReference type="RefSeq" id="WP_231481263.1">
    <property type="nucleotide sequence ID" value="NZ_BAAAZO010000009.1"/>
</dbReference>
<proteinExistence type="predicted"/>
<evidence type="ECO:0000313" key="3">
    <source>
        <dbReference type="Proteomes" id="UP001501074"/>
    </source>
</evidence>
<feature type="compositionally biased region" description="Polar residues" evidence="1">
    <location>
        <begin position="98"/>
        <end position="116"/>
    </location>
</feature>
<comment type="caution">
    <text evidence="2">The sequence shown here is derived from an EMBL/GenBank/DDBJ whole genome shotgun (WGS) entry which is preliminary data.</text>
</comment>
<evidence type="ECO:0000256" key="1">
    <source>
        <dbReference type="SAM" id="MobiDB-lite"/>
    </source>
</evidence>